<sequence>MDWSKIKTIFILTFLVLNVYLLYEYFTVVQAKEQETEFPLSSTLEEKLKDDDISYDANIFTTEEVSGQLLRATPKEFEKDELKSLNGEDIKVDGGVEYIFDVNKPLMKVSEDFDPKELESFIQSQVLYGNEYRFWEKKGNTITYYQTYQEKIIYQNKNAELTFFLNENNEIVSYTQTYLETIEPIEDDQKLIKPPSEALSSLYNSGKIPSGSKVSEPELGLHTYVDMSNLQVLTPAWRFVIDGEYSLYVHGFELNVLELNKNENKTME</sequence>
<dbReference type="EMBL" id="CP022983">
    <property type="protein sequence ID" value="ASV67790.1"/>
    <property type="molecule type" value="Genomic_DNA"/>
</dbReference>
<evidence type="ECO:0000256" key="1">
    <source>
        <dbReference type="SAM" id="Phobius"/>
    </source>
</evidence>
<dbReference type="InterPro" id="IPR018604">
    <property type="entry name" value="YycI-like"/>
</dbReference>
<evidence type="ECO:0000259" key="2">
    <source>
        <dbReference type="Pfam" id="PF09648"/>
    </source>
</evidence>
<evidence type="ECO:0000313" key="3">
    <source>
        <dbReference type="EMBL" id="ASV67790.1"/>
    </source>
</evidence>
<gene>
    <name evidence="3" type="ORF">CKF48_11015</name>
</gene>
<proteinExistence type="predicted"/>
<organism evidence="3 4">
    <name type="scientific">Cytobacillus kochii</name>
    <dbReference type="NCBI Taxonomy" id="859143"/>
    <lineage>
        <taxon>Bacteria</taxon>
        <taxon>Bacillati</taxon>
        <taxon>Bacillota</taxon>
        <taxon>Bacilli</taxon>
        <taxon>Bacillales</taxon>
        <taxon>Bacillaceae</taxon>
        <taxon>Cytobacillus</taxon>
    </lineage>
</organism>
<reference evidence="3 4" key="1">
    <citation type="submission" date="2017-08" db="EMBL/GenBank/DDBJ databases">
        <title>Complete Genome Sequence of Bacillus kochii Oregon-R-modENCODE STRAIN BDGP4, isolated from Drosophila melanogaster gut.</title>
        <authorList>
            <person name="Wan K.H."/>
            <person name="Yu C."/>
            <person name="Park S."/>
            <person name="Hammonds A.S."/>
            <person name="Booth B.W."/>
            <person name="Celniker S.E."/>
        </authorList>
    </citation>
    <scope>NUCLEOTIDE SEQUENCE [LARGE SCALE GENOMIC DNA]</scope>
    <source>
        <strain evidence="3 4">BDGP4</strain>
    </source>
</reference>
<dbReference type="Pfam" id="PF09648">
    <property type="entry name" value="YycI"/>
    <property type="match status" value="1"/>
</dbReference>
<name>A0A248TI73_9BACI</name>
<feature type="transmembrane region" description="Helical" evidence="1">
    <location>
        <begin position="6"/>
        <end position="23"/>
    </location>
</feature>
<keyword evidence="1" id="KW-0812">Transmembrane</keyword>
<dbReference type="Gene3D" id="2.40.128.690">
    <property type="entry name" value="YycH protein, domain 3-like"/>
    <property type="match status" value="1"/>
</dbReference>
<dbReference type="RefSeq" id="WP_095371359.1">
    <property type="nucleotide sequence ID" value="NZ_CANMJM010000017.1"/>
</dbReference>
<dbReference type="Proteomes" id="UP000215137">
    <property type="component" value="Chromosome"/>
</dbReference>
<keyword evidence="1" id="KW-0472">Membrane</keyword>
<dbReference type="GO" id="GO:0016020">
    <property type="term" value="C:membrane"/>
    <property type="evidence" value="ECO:0007669"/>
    <property type="project" value="InterPro"/>
</dbReference>
<evidence type="ECO:0000313" key="4">
    <source>
        <dbReference type="Proteomes" id="UP000215137"/>
    </source>
</evidence>
<dbReference type="GeneID" id="97218397"/>
<protein>
    <recommendedName>
        <fullName evidence="2">Regulatory protein YycH-like domain-containing protein</fullName>
    </recommendedName>
</protein>
<accession>A0A248TI73</accession>
<dbReference type="AlphaFoldDB" id="A0A248TI73"/>
<keyword evidence="1" id="KW-1133">Transmembrane helix</keyword>
<dbReference type="OrthoDB" id="2388036at2"/>
<feature type="domain" description="Regulatory protein YycH-like" evidence="2">
    <location>
        <begin position="41"/>
        <end position="243"/>
    </location>
</feature>
<keyword evidence="4" id="KW-1185">Reference proteome</keyword>
<dbReference type="KEGG" id="bko:CKF48_11015"/>